<evidence type="ECO:0000313" key="3">
    <source>
        <dbReference type="Proteomes" id="UP000574761"/>
    </source>
</evidence>
<feature type="chain" id="PRO_5030919759" description="VCBS repeat-containing protein" evidence="1">
    <location>
        <begin position="22"/>
        <end position="194"/>
    </location>
</feature>
<dbReference type="AlphaFoldDB" id="A0A7W6DDR2"/>
<accession>A0A7W6DDR2</accession>
<sequence>MTKTALPLALAVLLPAAAALADDFPADRITAAAVGDWDRNGAQDLAVIASPPEGSDDDNGVYIYLTEGGLSRLSLKVSAPNRIWGSTTVYGQEAGVAALANGSIELTSRNSTIGRDRWEQRVTIAYRSSQFVVAGYTYSGHDTLDPNHTESCDLNVLTGKGTANGKPVATKGAQVTFEAWRDEMGQKACRMKQE</sequence>
<feature type="signal peptide" evidence="1">
    <location>
        <begin position="1"/>
        <end position="21"/>
    </location>
</feature>
<evidence type="ECO:0000313" key="2">
    <source>
        <dbReference type="EMBL" id="MBB3977908.1"/>
    </source>
</evidence>
<proteinExistence type="predicted"/>
<gene>
    <name evidence="2" type="ORF">GGQ64_003122</name>
</gene>
<name>A0A7W6DDR2_9HYPH</name>
<evidence type="ECO:0008006" key="4">
    <source>
        <dbReference type="Google" id="ProtNLM"/>
    </source>
</evidence>
<dbReference type="RefSeq" id="WP_183805831.1">
    <property type="nucleotide sequence ID" value="NZ_JACIEE010000006.1"/>
</dbReference>
<protein>
    <recommendedName>
        <fullName evidence="4">VCBS repeat-containing protein</fullName>
    </recommendedName>
</protein>
<organism evidence="2 3">
    <name type="scientific">Mycoplana azooxidifex</name>
    <dbReference type="NCBI Taxonomy" id="1636188"/>
    <lineage>
        <taxon>Bacteria</taxon>
        <taxon>Pseudomonadati</taxon>
        <taxon>Pseudomonadota</taxon>
        <taxon>Alphaproteobacteria</taxon>
        <taxon>Hyphomicrobiales</taxon>
        <taxon>Rhizobiaceae</taxon>
        <taxon>Mycoplana</taxon>
    </lineage>
</organism>
<dbReference type="Proteomes" id="UP000574761">
    <property type="component" value="Unassembled WGS sequence"/>
</dbReference>
<keyword evidence="3" id="KW-1185">Reference proteome</keyword>
<evidence type="ECO:0000256" key="1">
    <source>
        <dbReference type="SAM" id="SignalP"/>
    </source>
</evidence>
<comment type="caution">
    <text evidence="2">The sequence shown here is derived from an EMBL/GenBank/DDBJ whole genome shotgun (WGS) entry which is preliminary data.</text>
</comment>
<dbReference type="InterPro" id="IPR028994">
    <property type="entry name" value="Integrin_alpha_N"/>
</dbReference>
<dbReference type="SUPFAM" id="SSF69318">
    <property type="entry name" value="Integrin alpha N-terminal domain"/>
    <property type="match status" value="1"/>
</dbReference>
<keyword evidence="1" id="KW-0732">Signal</keyword>
<reference evidence="2 3" key="1">
    <citation type="submission" date="2020-08" db="EMBL/GenBank/DDBJ databases">
        <title>Genomic Encyclopedia of Type Strains, Phase IV (KMG-IV): sequencing the most valuable type-strain genomes for metagenomic binning, comparative biology and taxonomic classification.</title>
        <authorList>
            <person name="Goeker M."/>
        </authorList>
    </citation>
    <scope>NUCLEOTIDE SEQUENCE [LARGE SCALE GENOMIC DNA]</scope>
    <source>
        <strain evidence="2 3">DSM 100211</strain>
    </source>
</reference>
<dbReference type="EMBL" id="JACIEE010000006">
    <property type="protein sequence ID" value="MBB3977908.1"/>
    <property type="molecule type" value="Genomic_DNA"/>
</dbReference>